<keyword evidence="2" id="KW-1185">Reference proteome</keyword>
<dbReference type="EMBL" id="LACI01001166">
    <property type="protein sequence ID" value="KJU85085.1"/>
    <property type="molecule type" value="Genomic_DNA"/>
</dbReference>
<evidence type="ECO:0000313" key="2">
    <source>
        <dbReference type="Proteomes" id="UP000033423"/>
    </source>
</evidence>
<evidence type="ECO:0000313" key="1">
    <source>
        <dbReference type="EMBL" id="KJU85085.1"/>
    </source>
</evidence>
<sequence>MSKKLMGQFDELIELAAKFVERQKGIWDHTAWMDFLADVQKMGFETTEEMKAYLGTLLESMKKFYGAAATTDGITNAMMALAENSVGFIKKTKGVWDHAVWMEYLQDVKKKGLAVSDETTKYMGNVMESMKELYVFPPIASKILAKTGLGKAE</sequence>
<name>A0A0F3GSV6_9BACT</name>
<dbReference type="AlphaFoldDB" id="A0A0F3GSV6"/>
<reference evidence="1 2" key="1">
    <citation type="submission" date="2015-02" db="EMBL/GenBank/DDBJ databases">
        <title>Single-cell genomics of uncultivated deep-branching MTB reveals a conserved set of magnetosome genes.</title>
        <authorList>
            <person name="Kolinko S."/>
            <person name="Richter M."/>
            <person name="Glockner F.O."/>
            <person name="Brachmann A."/>
            <person name="Schuler D."/>
        </authorList>
    </citation>
    <scope>NUCLEOTIDE SEQUENCE [LARGE SCALE GENOMIC DNA]</scope>
    <source>
        <strain evidence="1">TM-1</strain>
    </source>
</reference>
<dbReference type="Proteomes" id="UP000033423">
    <property type="component" value="Unassembled WGS sequence"/>
</dbReference>
<organism evidence="1 2">
    <name type="scientific">Candidatus Magnetobacterium bavaricum</name>
    <dbReference type="NCBI Taxonomy" id="29290"/>
    <lineage>
        <taxon>Bacteria</taxon>
        <taxon>Pseudomonadati</taxon>
        <taxon>Nitrospirota</taxon>
        <taxon>Thermodesulfovibrionia</taxon>
        <taxon>Thermodesulfovibrionales</taxon>
        <taxon>Candidatus Magnetobacteriaceae</taxon>
        <taxon>Candidatus Magnetobacterium</taxon>
    </lineage>
</organism>
<accession>A0A0F3GSV6</accession>
<protein>
    <submittedName>
        <fullName evidence="1">Uncharacterized protein</fullName>
    </submittedName>
</protein>
<gene>
    <name evidence="1" type="ORF">MBAV_002721</name>
</gene>
<proteinExistence type="predicted"/>
<comment type="caution">
    <text evidence="1">The sequence shown here is derived from an EMBL/GenBank/DDBJ whole genome shotgun (WGS) entry which is preliminary data.</text>
</comment>